<dbReference type="GO" id="GO:0047429">
    <property type="term" value="F:nucleoside triphosphate diphosphatase activity"/>
    <property type="evidence" value="ECO:0007669"/>
    <property type="project" value="InterPro"/>
</dbReference>
<dbReference type="InterPro" id="IPR052555">
    <property type="entry name" value="dCTP_Pyrophosphatase"/>
</dbReference>
<evidence type="ECO:0000313" key="4">
    <source>
        <dbReference type="Proteomes" id="UP000311713"/>
    </source>
</evidence>
<accession>A0A5C4VEM7</accession>
<dbReference type="CDD" id="cd04301">
    <property type="entry name" value="NAT_SF"/>
    <property type="match status" value="1"/>
</dbReference>
<proteinExistence type="predicted"/>
<dbReference type="GO" id="GO:0009143">
    <property type="term" value="P:nucleoside triphosphate catabolic process"/>
    <property type="evidence" value="ECO:0007669"/>
    <property type="project" value="InterPro"/>
</dbReference>
<gene>
    <name evidence="3" type="ORF">FH715_00945</name>
</gene>
<dbReference type="PANTHER" id="PTHR46523">
    <property type="entry name" value="DCTP PYROPHOSPHATASE 1"/>
    <property type="match status" value="1"/>
</dbReference>
<feature type="region of interest" description="Disordered" evidence="1">
    <location>
        <begin position="19"/>
        <end position="108"/>
    </location>
</feature>
<dbReference type="PROSITE" id="PS51186">
    <property type="entry name" value="GNAT"/>
    <property type="match status" value="1"/>
</dbReference>
<dbReference type="CDD" id="cd11537">
    <property type="entry name" value="NTP-PPase_RS21-C6_like"/>
    <property type="match status" value="1"/>
</dbReference>
<feature type="domain" description="N-acetyltransferase" evidence="2">
    <location>
        <begin position="110"/>
        <end position="273"/>
    </location>
</feature>
<dbReference type="InterPro" id="IPR000182">
    <property type="entry name" value="GNAT_dom"/>
</dbReference>
<comment type="caution">
    <text evidence="3">The sequence shown here is derived from an EMBL/GenBank/DDBJ whole genome shotgun (WGS) entry which is preliminary data.</text>
</comment>
<feature type="compositionally biased region" description="Basic and acidic residues" evidence="1">
    <location>
        <begin position="99"/>
        <end position="108"/>
    </location>
</feature>
<name>A0A5C4VEM7_9ACTN</name>
<feature type="compositionally biased region" description="Basic residues" evidence="1">
    <location>
        <begin position="52"/>
        <end position="68"/>
    </location>
</feature>
<dbReference type="InterPro" id="IPR025984">
    <property type="entry name" value="DCTPP"/>
</dbReference>
<dbReference type="Pfam" id="PF00583">
    <property type="entry name" value="Acetyltransf_1"/>
    <property type="match status" value="1"/>
</dbReference>
<dbReference type="AlphaFoldDB" id="A0A5C4VEM7"/>
<dbReference type="SUPFAM" id="SSF55729">
    <property type="entry name" value="Acyl-CoA N-acyltransferases (Nat)"/>
    <property type="match status" value="1"/>
</dbReference>
<organism evidence="3 4">
    <name type="scientific">Streptomyces sedi</name>
    <dbReference type="NCBI Taxonomy" id="555059"/>
    <lineage>
        <taxon>Bacteria</taxon>
        <taxon>Bacillati</taxon>
        <taxon>Actinomycetota</taxon>
        <taxon>Actinomycetes</taxon>
        <taxon>Kitasatosporales</taxon>
        <taxon>Streptomycetaceae</taxon>
        <taxon>Streptomyces</taxon>
    </lineage>
</organism>
<evidence type="ECO:0000313" key="3">
    <source>
        <dbReference type="EMBL" id="TNM34292.1"/>
    </source>
</evidence>
<dbReference type="Proteomes" id="UP000311713">
    <property type="component" value="Unassembled WGS sequence"/>
</dbReference>
<evidence type="ECO:0000256" key="1">
    <source>
        <dbReference type="SAM" id="MobiDB-lite"/>
    </source>
</evidence>
<dbReference type="GO" id="GO:0016747">
    <property type="term" value="F:acyltransferase activity, transferring groups other than amino-acyl groups"/>
    <property type="evidence" value="ECO:0007669"/>
    <property type="project" value="InterPro"/>
</dbReference>
<evidence type="ECO:0000259" key="2">
    <source>
        <dbReference type="PROSITE" id="PS51186"/>
    </source>
</evidence>
<reference evidence="3 4" key="1">
    <citation type="submission" date="2019-06" db="EMBL/GenBank/DDBJ databases">
        <title>Draft genome of Streptomyces sedi sp. JCM16909.</title>
        <authorList>
            <person name="Klykleung N."/>
            <person name="Tanasupawat S."/>
            <person name="Kudo T."/>
            <person name="Yuki M."/>
            <person name="Ohkuma M."/>
        </authorList>
    </citation>
    <scope>NUCLEOTIDE SEQUENCE [LARGE SCALE GENOMIC DNA]</scope>
    <source>
        <strain evidence="3 4">JCM 16909</strain>
    </source>
</reference>
<protein>
    <submittedName>
        <fullName evidence="3">GNAT family N-acetyltransferase</fullName>
    </submittedName>
</protein>
<feature type="compositionally biased region" description="Low complexity" evidence="1">
    <location>
        <begin position="19"/>
        <end position="34"/>
    </location>
</feature>
<dbReference type="Gene3D" id="1.10.287.1080">
    <property type="entry name" value="MazG-like"/>
    <property type="match status" value="1"/>
</dbReference>
<dbReference type="PANTHER" id="PTHR46523:SF1">
    <property type="entry name" value="DCTP PYROPHOSPHATASE 1"/>
    <property type="match status" value="1"/>
</dbReference>
<dbReference type="InterPro" id="IPR016181">
    <property type="entry name" value="Acyl_CoA_acyltransferase"/>
</dbReference>
<dbReference type="EMBL" id="VDGT01000001">
    <property type="protein sequence ID" value="TNM34292.1"/>
    <property type="molecule type" value="Genomic_DNA"/>
</dbReference>
<keyword evidence="4" id="KW-1185">Reference proteome</keyword>
<dbReference type="Gene3D" id="3.40.630.30">
    <property type="match status" value="1"/>
</dbReference>
<dbReference type="SUPFAM" id="SSF101386">
    <property type="entry name" value="all-alpha NTP pyrophosphatases"/>
    <property type="match status" value="1"/>
</dbReference>
<sequence length="562" mass="62579">MHGPLLVRRLALEAAGVGRPVRPGRVGDHVPPGVVHRRRRPSHRDRPGGGRLVRRGHARPAGRRRRRPPSPARLIRPATGHALTSRKSRGVALTTQQKNNEKPSGESDEIVIRDATEADRAVIRALLHGSLRRNYDGDHVAQADRIIDAHLGGGRDPVGHFSKTQHVYVAEADGEVVGVMNIAEKRQGTMKISPLIVNPDFRGSNGAGSALLAKSVEVAKARGVRQLYGTVAEPSSWIETFYLNRGWTCGSQSNSQYRPGVVEHAIYYDVEDDDPAPAPEPLKFEEYSPSRYEELEHFLISRMDVFVDGIDEEFVRALVAGHERRSSGAVEAKYKEVYLGYESDVLSSVVAFGPKKGGSVKLMPLSATSRRALRETLRFAQGWAEGRTHKLYTHQHVDPEVVAAFQSEMWTLEGLLPQAYSAEKVAAQWGWLPGETTHLGRDSDRLKAYTERFLTFVRDRGWDELEEARSLAMAVGGEAGELLAELQWLSEADIVELLGSERGFRAKLSFEAADILNYLIRFARYCDFDLIEAADKKLAVNIDRFPVEEVRGSKGKRYKSDR</sequence>
<keyword evidence="3" id="KW-0808">Transferase</keyword>
<dbReference type="OrthoDB" id="9791898at2"/>